<keyword evidence="1" id="KW-0175">Coiled coil</keyword>
<feature type="coiled-coil region" evidence="1">
    <location>
        <begin position="626"/>
        <end position="687"/>
    </location>
</feature>
<accession>A0A1S8X0B1</accession>
<proteinExistence type="predicted"/>
<dbReference type="AlphaFoldDB" id="A0A1S8X0B1"/>
<feature type="region of interest" description="Disordered" evidence="2">
    <location>
        <begin position="964"/>
        <end position="992"/>
    </location>
</feature>
<dbReference type="EMBL" id="KV892864">
    <property type="protein sequence ID" value="OON20087.1"/>
    <property type="molecule type" value="Genomic_DNA"/>
</dbReference>
<evidence type="ECO:0000313" key="3">
    <source>
        <dbReference type="EMBL" id="OON20087.1"/>
    </source>
</evidence>
<dbReference type="GO" id="GO:0032982">
    <property type="term" value="C:myosin filament"/>
    <property type="evidence" value="ECO:0007669"/>
    <property type="project" value="TreeGrafter"/>
</dbReference>
<dbReference type="PANTHER" id="PTHR45615:SF36">
    <property type="entry name" value="MYOSIN HEAVY CHAIN-LIKE, ISOFORM B-RELATED"/>
    <property type="match status" value="1"/>
</dbReference>
<evidence type="ECO:0000256" key="2">
    <source>
        <dbReference type="SAM" id="MobiDB-lite"/>
    </source>
</evidence>
<gene>
    <name evidence="3" type="ORF">X801_04036</name>
</gene>
<sequence>MMRADGLTVPDDAEAEDKPMDIVGTLDGSVMCSPSDADFSDFLRFRSSIVRLASLLQFQRDYLGDAKPTWTEHVSVFVDAKQQLDFLTKLLHACATKNVSPNPHLPDSGFNDGGSPSGLHWIHCLLPVINAGLCQLSSEGDGPLSSGRISYDTTSKPSLLPSPARICVNLIRAQLRGLNLTSLLREVRKIYPDRLSLGKFGRRYASLVTELASTQLSAEQIFLQSFILPQLELRKRLQTSAKSKTVETTGANLKQSGASCPAPQAFKDVSQDREELTTNVMSNRQDADSKIVLVSSPQVTAPSNFKETTETGLPSPKQRQNNVNVNGSFDAQHYIEMASKSLRSQLAQSKAKQKELETALLDARTQLDATNCTDSPTLITELNELRKSRQDLINQVATLQSELEEAKEDIACTKREHSRLEQDLERVQAQSYRIMEERDSEFESLRKLNQAKTEELERQLDSMLNEASKATQERMRLQHDLEAARDSLASVQEAAANEAERKLRAELQRYEDLLSEKQAVLEQLLQQPSADPRTTKQLRDRVDELEELNEKLTRQNRALQVQLDELQNQLSGLQTSKEKLENEIFSLNREVIDLAGQVEEQKEITKEAQRQHHAAVTARQVDATTLREQTREINELLAERDQLRTEVHELQSKLSPADAELNSRVTVDRLEAKIRELEQRLEAEVVGKSRLQTALDRSREAVEKITFERDRLLESEKAEKEQNRKILRQLRQAQQAHDETARRVQLAQRRADDALSQADLAIKQADSSRTQLDAMAKRTQELEAWINRKQLCDSDDESFPSFVSDEVRKLRRLGTVSLETCSNKESGLIRKHCAPLASYKLSHYSPTTCFISDLFLGMQLSAGGPTQRHPAYICEPLISHLVNASFSRLTATLIIHSQYSHHLHSTVLACGCKGSSPIFYSLVQCKRGPLVRSRSLVFERARHLHPHSNQIQKLIFRRIPRTVAKKAQPSAQPEPYDPVEAQHTSNSSISSVNVAVTLRPRSASRDARSVNSGSTLTDITSKLDTLTANSDDTVIEEYSPTNCPTIESTDSEASNYLSKIDLSHNTIQPADKDDPDKEVTTQPPALGTFVRSSVRLHRENPPNITAVIPEPRSPADSRVISDRAPVVMVYESTVNIPTHLPRENSQMTPVVPCRRSSREHFAPLSSSQLNLYGSASQPGSALPKF</sequence>
<reference evidence="3 4" key="1">
    <citation type="submission" date="2015-03" db="EMBL/GenBank/DDBJ databases">
        <title>Draft genome of the nematode, Opisthorchis viverrini.</title>
        <authorList>
            <person name="Mitreva M."/>
        </authorList>
    </citation>
    <scope>NUCLEOTIDE SEQUENCE [LARGE SCALE GENOMIC DNA]</scope>
    <source>
        <strain evidence="3">Khon Kaen</strain>
    </source>
</reference>
<dbReference type="PANTHER" id="PTHR45615">
    <property type="entry name" value="MYOSIN HEAVY CHAIN, NON-MUSCLE"/>
    <property type="match status" value="1"/>
</dbReference>
<name>A0A1S8X0B1_OPIVI</name>
<organism evidence="3 4">
    <name type="scientific">Opisthorchis viverrini</name>
    <name type="common">Southeast Asian liver fluke</name>
    <dbReference type="NCBI Taxonomy" id="6198"/>
    <lineage>
        <taxon>Eukaryota</taxon>
        <taxon>Metazoa</taxon>
        <taxon>Spiralia</taxon>
        <taxon>Lophotrochozoa</taxon>
        <taxon>Platyhelminthes</taxon>
        <taxon>Trematoda</taxon>
        <taxon>Digenea</taxon>
        <taxon>Opisthorchiida</taxon>
        <taxon>Opisthorchiata</taxon>
        <taxon>Opisthorchiidae</taxon>
        <taxon>Opisthorchis</taxon>
    </lineage>
</organism>
<evidence type="ECO:0000256" key="1">
    <source>
        <dbReference type="SAM" id="Coils"/>
    </source>
</evidence>
<dbReference type="GO" id="GO:0005737">
    <property type="term" value="C:cytoplasm"/>
    <property type="evidence" value="ECO:0007669"/>
    <property type="project" value="TreeGrafter"/>
</dbReference>
<protein>
    <submittedName>
        <fullName evidence="3">Uncharacterized protein</fullName>
    </submittedName>
</protein>
<feature type="coiled-coil region" evidence="1">
    <location>
        <begin position="339"/>
        <end position="597"/>
    </location>
</feature>
<dbReference type="GO" id="GO:0051015">
    <property type="term" value="F:actin filament binding"/>
    <property type="evidence" value="ECO:0007669"/>
    <property type="project" value="TreeGrafter"/>
</dbReference>
<evidence type="ECO:0000313" key="4">
    <source>
        <dbReference type="Proteomes" id="UP000243686"/>
    </source>
</evidence>
<feature type="non-terminal residue" evidence="3">
    <location>
        <position position="1185"/>
    </location>
</feature>
<dbReference type="GO" id="GO:0031032">
    <property type="term" value="P:actomyosin structure organization"/>
    <property type="evidence" value="ECO:0007669"/>
    <property type="project" value="TreeGrafter"/>
</dbReference>
<dbReference type="GO" id="GO:0016460">
    <property type="term" value="C:myosin II complex"/>
    <property type="evidence" value="ECO:0007669"/>
    <property type="project" value="TreeGrafter"/>
</dbReference>
<keyword evidence="4" id="KW-1185">Reference proteome</keyword>
<dbReference type="Proteomes" id="UP000243686">
    <property type="component" value="Unassembled WGS sequence"/>
</dbReference>
<feature type="coiled-coil region" evidence="1">
    <location>
        <begin position="713"/>
        <end position="750"/>
    </location>
</feature>
<feature type="region of interest" description="Disordered" evidence="2">
    <location>
        <begin position="301"/>
        <end position="324"/>
    </location>
</feature>